<proteinExistence type="predicted"/>
<accession>A0AA36CG82</accession>
<evidence type="ECO:0000313" key="1">
    <source>
        <dbReference type="EMBL" id="CAJ0567917.1"/>
    </source>
</evidence>
<name>A0AA36CG82_9BILA</name>
<sequence length="139" mass="16089">MGWWTPEESAAGLELRNALKDVGGIFFRKAAVEWLSYIPEWKLKECRITIVTGGINVTEKVKTVLQKLFEQWKSGQRDKFMVYIYTDAAIDPYEIDGYCHPYGQRDVLSRGDEMLLELLIYPQLSYMGCFFCADGDDPW</sequence>
<gene>
    <name evidence="1" type="ORF">MSPICULIGERA_LOCUS6450</name>
</gene>
<protein>
    <submittedName>
        <fullName evidence="1">Uncharacterized protein</fullName>
    </submittedName>
</protein>
<dbReference type="AlphaFoldDB" id="A0AA36CG82"/>
<reference evidence="1" key="1">
    <citation type="submission" date="2023-06" db="EMBL/GenBank/DDBJ databases">
        <authorList>
            <person name="Delattre M."/>
        </authorList>
    </citation>
    <scope>NUCLEOTIDE SEQUENCE</scope>
    <source>
        <strain evidence="1">AF72</strain>
    </source>
</reference>
<organism evidence="1 2">
    <name type="scientific">Mesorhabditis spiculigera</name>
    <dbReference type="NCBI Taxonomy" id="96644"/>
    <lineage>
        <taxon>Eukaryota</taxon>
        <taxon>Metazoa</taxon>
        <taxon>Ecdysozoa</taxon>
        <taxon>Nematoda</taxon>
        <taxon>Chromadorea</taxon>
        <taxon>Rhabditida</taxon>
        <taxon>Rhabditina</taxon>
        <taxon>Rhabditomorpha</taxon>
        <taxon>Rhabditoidea</taxon>
        <taxon>Rhabditidae</taxon>
        <taxon>Mesorhabditinae</taxon>
        <taxon>Mesorhabditis</taxon>
    </lineage>
</organism>
<dbReference type="Proteomes" id="UP001177023">
    <property type="component" value="Unassembled WGS sequence"/>
</dbReference>
<dbReference type="EMBL" id="CATQJA010001599">
    <property type="protein sequence ID" value="CAJ0567917.1"/>
    <property type="molecule type" value="Genomic_DNA"/>
</dbReference>
<feature type="non-terminal residue" evidence="1">
    <location>
        <position position="139"/>
    </location>
</feature>
<keyword evidence="2" id="KW-1185">Reference proteome</keyword>
<comment type="caution">
    <text evidence="1">The sequence shown here is derived from an EMBL/GenBank/DDBJ whole genome shotgun (WGS) entry which is preliminary data.</text>
</comment>
<evidence type="ECO:0000313" key="2">
    <source>
        <dbReference type="Proteomes" id="UP001177023"/>
    </source>
</evidence>